<feature type="domain" description="Peptidase S11 D-Ala-D-Ala carboxypeptidase A C-terminal" evidence="17">
    <location>
        <begin position="283"/>
        <end position="372"/>
    </location>
</feature>
<evidence type="ECO:0000256" key="7">
    <source>
        <dbReference type="ARBA" id="ARBA00022729"/>
    </source>
</evidence>
<dbReference type="Pfam" id="PF00768">
    <property type="entry name" value="Peptidase_S11"/>
    <property type="match status" value="1"/>
</dbReference>
<dbReference type="InterPro" id="IPR001967">
    <property type="entry name" value="Peptidase_S11_N"/>
</dbReference>
<evidence type="ECO:0000256" key="5">
    <source>
        <dbReference type="ARBA" id="ARBA00022645"/>
    </source>
</evidence>
<dbReference type="STRING" id="1123404.SAMN02745784_00116"/>
<feature type="transmembrane region" description="Helical" evidence="16">
    <location>
        <begin position="386"/>
        <end position="403"/>
    </location>
</feature>
<keyword evidence="10" id="KW-0573">Peptidoglycan synthesis</keyword>
<gene>
    <name evidence="18" type="ORF">SAMN02745784_00116</name>
</gene>
<evidence type="ECO:0000313" key="19">
    <source>
        <dbReference type="Proteomes" id="UP000184114"/>
    </source>
</evidence>
<evidence type="ECO:0000256" key="15">
    <source>
        <dbReference type="RuleBase" id="RU004016"/>
    </source>
</evidence>
<feature type="active site" description="Acyl-ester intermediate" evidence="13">
    <location>
        <position position="56"/>
    </location>
</feature>
<dbReference type="GO" id="GO:0071555">
    <property type="term" value="P:cell wall organization"/>
    <property type="evidence" value="ECO:0007669"/>
    <property type="project" value="UniProtKB-KW"/>
</dbReference>
<keyword evidence="11" id="KW-0961">Cell wall biogenesis/degradation</keyword>
<comment type="catalytic activity">
    <reaction evidence="12">
        <text>Preferential cleavage: (Ac)2-L-Lys-D-Ala-|-D-Ala. Also transpeptidation of peptidyl-alanyl moieties that are N-acyl substituents of D-alanine.</text>
        <dbReference type="EC" id="3.4.16.4"/>
    </reaction>
</comment>
<evidence type="ECO:0000256" key="14">
    <source>
        <dbReference type="PIRSR" id="PIRSR618044-2"/>
    </source>
</evidence>
<keyword evidence="6" id="KW-0645">Protease</keyword>
<dbReference type="InterPro" id="IPR037167">
    <property type="entry name" value="Peptidase_S11_C_sf"/>
</dbReference>
<feature type="active site" description="Proton acceptor" evidence="13">
    <location>
        <position position="59"/>
    </location>
</feature>
<reference evidence="19" key="1">
    <citation type="submission" date="2016-11" db="EMBL/GenBank/DDBJ databases">
        <authorList>
            <person name="Varghese N."/>
            <person name="Submissions S."/>
        </authorList>
    </citation>
    <scope>NUCLEOTIDE SEQUENCE [LARGE SCALE GENOMIC DNA]</scope>
    <source>
        <strain evidence="19">DSM 18095</strain>
    </source>
</reference>
<dbReference type="InterPro" id="IPR015956">
    <property type="entry name" value="Peniciliin-bd_prot_C_sf"/>
</dbReference>
<evidence type="ECO:0000256" key="13">
    <source>
        <dbReference type="PIRSR" id="PIRSR618044-1"/>
    </source>
</evidence>
<dbReference type="EMBL" id="FQTY01000001">
    <property type="protein sequence ID" value="SHE27985.1"/>
    <property type="molecule type" value="Genomic_DNA"/>
</dbReference>
<dbReference type="UniPathway" id="UPA00219"/>
<evidence type="ECO:0000259" key="17">
    <source>
        <dbReference type="SMART" id="SM00936"/>
    </source>
</evidence>
<dbReference type="GO" id="GO:0009002">
    <property type="term" value="F:serine-type D-Ala-D-Ala carboxypeptidase activity"/>
    <property type="evidence" value="ECO:0007669"/>
    <property type="project" value="UniProtKB-EC"/>
</dbReference>
<keyword evidence="8" id="KW-0378">Hydrolase</keyword>
<comment type="similarity">
    <text evidence="3 15">Belongs to the peptidase S11 family.</text>
</comment>
<keyword evidence="5 18" id="KW-0121">Carboxypeptidase</keyword>
<keyword evidence="9" id="KW-0133">Cell shape</keyword>
<dbReference type="GO" id="GO:0008360">
    <property type="term" value="P:regulation of cell shape"/>
    <property type="evidence" value="ECO:0007669"/>
    <property type="project" value="UniProtKB-KW"/>
</dbReference>
<proteinExistence type="inferred from homology"/>
<comment type="pathway">
    <text evidence="2">Cell wall biogenesis; peptidoglycan biosynthesis.</text>
</comment>
<evidence type="ECO:0000256" key="12">
    <source>
        <dbReference type="ARBA" id="ARBA00034000"/>
    </source>
</evidence>
<feature type="binding site" evidence="14">
    <location>
        <position position="234"/>
    </location>
    <ligand>
        <name>substrate</name>
    </ligand>
</feature>
<dbReference type="InterPro" id="IPR018044">
    <property type="entry name" value="Peptidase_S11"/>
</dbReference>
<dbReference type="Gene3D" id="3.40.710.10">
    <property type="entry name" value="DD-peptidase/beta-lactamase superfamily"/>
    <property type="match status" value="1"/>
</dbReference>
<dbReference type="InterPro" id="IPR012907">
    <property type="entry name" value="Peptidase_S11_C"/>
</dbReference>
<evidence type="ECO:0000256" key="16">
    <source>
        <dbReference type="SAM" id="Phobius"/>
    </source>
</evidence>
<evidence type="ECO:0000256" key="11">
    <source>
        <dbReference type="ARBA" id="ARBA00023316"/>
    </source>
</evidence>
<protein>
    <recommendedName>
        <fullName evidence="4">serine-type D-Ala-D-Ala carboxypeptidase</fullName>
        <ecNumber evidence="4">3.4.16.4</ecNumber>
    </recommendedName>
</protein>
<dbReference type="Gene3D" id="2.60.410.10">
    <property type="entry name" value="D-Ala-D-Ala carboxypeptidase, C-terminal domain"/>
    <property type="match status" value="1"/>
</dbReference>
<dbReference type="PANTHER" id="PTHR21581:SF33">
    <property type="entry name" value="D-ALANYL-D-ALANINE CARBOXYPEPTIDASE DACB"/>
    <property type="match status" value="1"/>
</dbReference>
<dbReference type="GO" id="GO:0009252">
    <property type="term" value="P:peptidoglycan biosynthetic process"/>
    <property type="evidence" value="ECO:0007669"/>
    <property type="project" value="UniProtKB-UniPathway"/>
</dbReference>
<evidence type="ECO:0000256" key="3">
    <source>
        <dbReference type="ARBA" id="ARBA00007164"/>
    </source>
</evidence>
<dbReference type="PRINTS" id="PR00725">
    <property type="entry name" value="DADACBPTASE1"/>
</dbReference>
<dbReference type="EC" id="3.4.16.4" evidence="4"/>
<dbReference type="Pfam" id="PF07943">
    <property type="entry name" value="PBP5_C"/>
    <property type="match status" value="1"/>
</dbReference>
<dbReference type="SUPFAM" id="SSF56601">
    <property type="entry name" value="beta-lactamase/transpeptidase-like"/>
    <property type="match status" value="1"/>
</dbReference>
<accession>A0A1M4S736</accession>
<evidence type="ECO:0000256" key="8">
    <source>
        <dbReference type="ARBA" id="ARBA00022801"/>
    </source>
</evidence>
<keyword evidence="7" id="KW-0732">Signal</keyword>
<dbReference type="SUPFAM" id="SSF69189">
    <property type="entry name" value="Penicillin-binding protein associated domain"/>
    <property type="match status" value="1"/>
</dbReference>
<evidence type="ECO:0000256" key="1">
    <source>
        <dbReference type="ARBA" id="ARBA00003217"/>
    </source>
</evidence>
<dbReference type="GO" id="GO:0006508">
    <property type="term" value="P:proteolysis"/>
    <property type="evidence" value="ECO:0007669"/>
    <property type="project" value="UniProtKB-KW"/>
</dbReference>
<comment type="function">
    <text evidence="1">Removes C-terminal D-alanyl residues from sugar-peptide cell wall precursors.</text>
</comment>
<dbReference type="AlphaFoldDB" id="A0A1M4S736"/>
<keyword evidence="16" id="KW-0472">Membrane</keyword>
<dbReference type="Proteomes" id="UP000184114">
    <property type="component" value="Unassembled WGS sequence"/>
</dbReference>
<name>A0A1M4S736_9FIRM</name>
<dbReference type="InterPro" id="IPR012338">
    <property type="entry name" value="Beta-lactam/transpept-like"/>
</dbReference>
<organism evidence="18 19">
    <name type="scientific">Tissierella praeacuta DSM 18095</name>
    <dbReference type="NCBI Taxonomy" id="1123404"/>
    <lineage>
        <taxon>Bacteria</taxon>
        <taxon>Bacillati</taxon>
        <taxon>Bacillota</taxon>
        <taxon>Tissierellia</taxon>
        <taxon>Tissierellales</taxon>
        <taxon>Tissierellaceae</taxon>
        <taxon>Tissierella</taxon>
    </lineage>
</organism>
<feature type="active site" evidence="13">
    <location>
        <position position="112"/>
    </location>
</feature>
<evidence type="ECO:0000256" key="10">
    <source>
        <dbReference type="ARBA" id="ARBA00022984"/>
    </source>
</evidence>
<sequence>MKKVLALFIFIFLFNTYSFSYGEDLTLSGEGAILIDMDTSEILYEKNSHSQLYPASTTKIITAILAIENGNMEDIVTIDEEVVNLTSGSHIALEPGEKMSLEQLLNALLIESANDAACAIAKHISGSIEEFSKLMNEKAKSIGAVNTNFVNPNGLPNEDHKTTAYDLALIARYAMQNEKFRSIVKNYTYIIPVTNKKSEPRYLKSANKLLYSNEKIDVDGKIVPIKYDGVNGVKSGYTVAAQQCLVISLEKDGHRLIAVVLKANGKNIYSDIHKLLNYGISNFENVKFGFSNKFIDNFKVSNGVIPFVPGVTKTDSSFLIRKGQKDKIQEKLIVDSLEAPISKGEVIGKIEYVLDGKVVSETDIISTMDIEAQPNPSLFKKTLSKWYIILPVFVIIGRIISLNKKRRRIKRRRASIYKI</sequence>
<evidence type="ECO:0000256" key="6">
    <source>
        <dbReference type="ARBA" id="ARBA00022670"/>
    </source>
</evidence>
<evidence type="ECO:0000256" key="4">
    <source>
        <dbReference type="ARBA" id="ARBA00012448"/>
    </source>
</evidence>
<dbReference type="PANTHER" id="PTHR21581">
    <property type="entry name" value="D-ALANYL-D-ALANINE CARBOXYPEPTIDASE"/>
    <property type="match status" value="1"/>
</dbReference>
<evidence type="ECO:0000313" key="18">
    <source>
        <dbReference type="EMBL" id="SHE27985.1"/>
    </source>
</evidence>
<evidence type="ECO:0000256" key="2">
    <source>
        <dbReference type="ARBA" id="ARBA00004752"/>
    </source>
</evidence>
<keyword evidence="16" id="KW-1133">Transmembrane helix</keyword>
<keyword evidence="19" id="KW-1185">Reference proteome</keyword>
<keyword evidence="16" id="KW-0812">Transmembrane</keyword>
<dbReference type="SMART" id="SM00936">
    <property type="entry name" value="PBP5_C"/>
    <property type="match status" value="1"/>
</dbReference>
<evidence type="ECO:0000256" key="9">
    <source>
        <dbReference type="ARBA" id="ARBA00022960"/>
    </source>
</evidence>